<comment type="caution">
    <text evidence="3">The sequence shown here is derived from an EMBL/GenBank/DDBJ whole genome shotgun (WGS) entry which is preliminary data.</text>
</comment>
<name>A0ABR8MR80_9BACL</name>
<feature type="domain" description="VanZ-like" evidence="2">
    <location>
        <begin position="17"/>
        <end position="160"/>
    </location>
</feature>
<keyword evidence="4" id="KW-1185">Reference proteome</keyword>
<dbReference type="Pfam" id="PF04892">
    <property type="entry name" value="VanZ"/>
    <property type="match status" value="1"/>
</dbReference>
<protein>
    <submittedName>
        <fullName evidence="3">VanZ family protein</fullName>
    </submittedName>
</protein>
<feature type="transmembrane region" description="Helical" evidence="1">
    <location>
        <begin position="82"/>
        <end position="102"/>
    </location>
</feature>
<sequence>MMRSTSAVRSIPVTVLFVVYMYILVKIILFKFGHVDLMFLLRQAKWELADLDRIQYRMNMANLIPFQTISENLNSHSLYDSIQFYGNVGLFIPFGMFIPFLMNGRRLGIWMYGFVFVLSFALCLLLECTQLICSIGTFDVDDLILNTTGGMLGCVLFHLLVQIVGPDRAATAMS</sequence>
<dbReference type="Proteomes" id="UP000609346">
    <property type="component" value="Unassembled WGS sequence"/>
</dbReference>
<dbReference type="PANTHER" id="PTHR36834">
    <property type="entry name" value="MEMBRANE PROTEIN-RELATED"/>
    <property type="match status" value="1"/>
</dbReference>
<evidence type="ECO:0000313" key="3">
    <source>
        <dbReference type="EMBL" id="MBD3918438.1"/>
    </source>
</evidence>
<feature type="transmembrane region" description="Helical" evidence="1">
    <location>
        <begin position="12"/>
        <end position="32"/>
    </location>
</feature>
<dbReference type="InterPro" id="IPR006976">
    <property type="entry name" value="VanZ-like"/>
</dbReference>
<keyword evidence="1" id="KW-1133">Transmembrane helix</keyword>
<reference evidence="3 4" key="1">
    <citation type="submission" date="2020-09" db="EMBL/GenBank/DDBJ databases">
        <title>Paenibacillus sp. strain PR3 16S rRNA gene Genome sequencing and assembly.</title>
        <authorList>
            <person name="Kim J."/>
        </authorList>
    </citation>
    <scope>NUCLEOTIDE SEQUENCE [LARGE SCALE GENOMIC DNA]</scope>
    <source>
        <strain evidence="3 4">PR3</strain>
    </source>
</reference>
<keyword evidence="1" id="KW-0812">Transmembrane</keyword>
<evidence type="ECO:0000313" key="4">
    <source>
        <dbReference type="Proteomes" id="UP000609346"/>
    </source>
</evidence>
<evidence type="ECO:0000259" key="2">
    <source>
        <dbReference type="Pfam" id="PF04892"/>
    </source>
</evidence>
<dbReference type="EMBL" id="JACXZA010000001">
    <property type="protein sequence ID" value="MBD3918438.1"/>
    <property type="molecule type" value="Genomic_DNA"/>
</dbReference>
<proteinExistence type="predicted"/>
<dbReference type="RefSeq" id="WP_224753285.1">
    <property type="nucleotide sequence ID" value="NZ_JACXZA010000001.1"/>
</dbReference>
<dbReference type="PANTHER" id="PTHR36834:SF2">
    <property type="entry name" value="MEMBRANE PROTEIN"/>
    <property type="match status" value="1"/>
</dbReference>
<dbReference type="InterPro" id="IPR053150">
    <property type="entry name" value="Teicoplanin_resist-assoc"/>
</dbReference>
<gene>
    <name evidence="3" type="ORF">H8B09_06695</name>
</gene>
<evidence type="ECO:0000256" key="1">
    <source>
        <dbReference type="SAM" id="Phobius"/>
    </source>
</evidence>
<feature type="transmembrane region" description="Helical" evidence="1">
    <location>
        <begin position="144"/>
        <end position="164"/>
    </location>
</feature>
<organism evidence="3 4">
    <name type="scientific">Paenibacillus terricola</name>
    <dbReference type="NCBI Taxonomy" id="2763503"/>
    <lineage>
        <taxon>Bacteria</taxon>
        <taxon>Bacillati</taxon>
        <taxon>Bacillota</taxon>
        <taxon>Bacilli</taxon>
        <taxon>Bacillales</taxon>
        <taxon>Paenibacillaceae</taxon>
        <taxon>Paenibacillus</taxon>
    </lineage>
</organism>
<accession>A0ABR8MR80</accession>
<feature type="transmembrane region" description="Helical" evidence="1">
    <location>
        <begin position="109"/>
        <end position="132"/>
    </location>
</feature>
<keyword evidence="1" id="KW-0472">Membrane</keyword>